<accession>A0A6M0SSK5</accession>
<evidence type="ECO:0000256" key="1">
    <source>
        <dbReference type="SAM" id="MobiDB-lite"/>
    </source>
</evidence>
<dbReference type="AlphaFoldDB" id="A0A6M0SSK5"/>
<evidence type="ECO:0000313" key="3">
    <source>
        <dbReference type="Proteomes" id="UP000472355"/>
    </source>
</evidence>
<comment type="caution">
    <text evidence="2">The sequence shown here is derived from an EMBL/GenBank/DDBJ whole genome shotgun (WGS) entry which is preliminary data.</text>
</comment>
<protein>
    <submittedName>
        <fullName evidence="2">Uncharacterized protein</fullName>
    </submittedName>
</protein>
<reference evidence="2 3" key="1">
    <citation type="submission" date="2019-02" db="EMBL/GenBank/DDBJ databases">
        <title>Genome sequencing of Clostridium botulinum clinical isolates.</title>
        <authorList>
            <person name="Brunt J."/>
            <person name="Van Vliet A.H.M."/>
            <person name="Stringer S.C."/>
            <person name="Grant K.A."/>
            <person name="Carter A.C."/>
            <person name="Peck M.W."/>
        </authorList>
    </citation>
    <scope>NUCLEOTIDE SEQUENCE [LARGE SCALE GENOMIC DNA]</scope>
    <source>
        <strain evidence="2 3">H113700579</strain>
    </source>
</reference>
<name>A0A6M0SSK5_CLOBO</name>
<gene>
    <name evidence="2" type="ORF">EXM65_15515</name>
</gene>
<dbReference type="EMBL" id="SGKU01000054">
    <property type="protein sequence ID" value="NFA43937.1"/>
    <property type="molecule type" value="Genomic_DNA"/>
</dbReference>
<sequence>MNDLYLILSVNWEPFRAAIKKLNEQMIEHMQQIQRASAAATNSQSTLAEELVTLAQTFKEMQPVDQSKHRKKGKQIKDWNKTKFYQK</sequence>
<organism evidence="2 3">
    <name type="scientific">Clostridium botulinum</name>
    <dbReference type="NCBI Taxonomy" id="1491"/>
    <lineage>
        <taxon>Bacteria</taxon>
        <taxon>Bacillati</taxon>
        <taxon>Bacillota</taxon>
        <taxon>Clostridia</taxon>
        <taxon>Eubacteriales</taxon>
        <taxon>Clostridiaceae</taxon>
        <taxon>Clostridium</taxon>
    </lineage>
</organism>
<dbReference type="Proteomes" id="UP000472355">
    <property type="component" value="Unassembled WGS sequence"/>
</dbReference>
<proteinExistence type="predicted"/>
<feature type="region of interest" description="Disordered" evidence="1">
    <location>
        <begin position="62"/>
        <end position="87"/>
    </location>
</feature>
<evidence type="ECO:0000313" key="2">
    <source>
        <dbReference type="EMBL" id="NFA43937.1"/>
    </source>
</evidence>